<evidence type="ECO:0000313" key="7">
    <source>
        <dbReference type="EMBL" id="RPA82339.1"/>
    </source>
</evidence>
<dbReference type="AlphaFoldDB" id="A0A3N4I8D0"/>
<proteinExistence type="inferred from homology"/>
<dbReference type="Proteomes" id="UP000275078">
    <property type="component" value="Unassembled WGS sequence"/>
</dbReference>
<dbReference type="OrthoDB" id="1470350at2759"/>
<evidence type="ECO:0000256" key="4">
    <source>
        <dbReference type="ARBA" id="ARBA00023004"/>
    </source>
</evidence>
<dbReference type="GO" id="GO:0020037">
    <property type="term" value="F:heme binding"/>
    <property type="evidence" value="ECO:0007669"/>
    <property type="project" value="InterPro"/>
</dbReference>
<keyword evidence="6" id="KW-0503">Monooxygenase</keyword>
<protein>
    <submittedName>
        <fullName evidence="7">Cytochrome P450</fullName>
    </submittedName>
</protein>
<keyword evidence="3 5" id="KW-0479">Metal-binding</keyword>
<comment type="similarity">
    <text evidence="2 6">Belongs to the cytochrome P450 family.</text>
</comment>
<keyword evidence="6" id="KW-0560">Oxidoreductase</keyword>
<comment type="cofactor">
    <cofactor evidence="1 5">
        <name>heme</name>
        <dbReference type="ChEBI" id="CHEBI:30413"/>
    </cofactor>
</comment>
<feature type="binding site" description="axial binding residue" evidence="5">
    <location>
        <position position="493"/>
    </location>
    <ligand>
        <name>heme</name>
        <dbReference type="ChEBI" id="CHEBI:30413"/>
    </ligand>
    <ligandPart>
        <name>Fe</name>
        <dbReference type="ChEBI" id="CHEBI:18248"/>
    </ligandPart>
</feature>
<dbReference type="InterPro" id="IPR001128">
    <property type="entry name" value="Cyt_P450"/>
</dbReference>
<dbReference type="Gene3D" id="1.10.630.10">
    <property type="entry name" value="Cytochrome P450"/>
    <property type="match status" value="1"/>
</dbReference>
<dbReference type="GO" id="GO:0005506">
    <property type="term" value="F:iron ion binding"/>
    <property type="evidence" value="ECO:0007669"/>
    <property type="project" value="InterPro"/>
</dbReference>
<dbReference type="PRINTS" id="PR00385">
    <property type="entry name" value="P450"/>
</dbReference>
<dbReference type="STRING" id="1160509.A0A3N4I8D0"/>
<name>A0A3N4I8D0_ASCIM</name>
<dbReference type="PANTHER" id="PTHR24305">
    <property type="entry name" value="CYTOCHROME P450"/>
    <property type="match status" value="1"/>
</dbReference>
<keyword evidence="4 5" id="KW-0408">Iron</keyword>
<reference evidence="7 8" key="1">
    <citation type="journal article" date="2018" name="Nat. Ecol. Evol.">
        <title>Pezizomycetes genomes reveal the molecular basis of ectomycorrhizal truffle lifestyle.</title>
        <authorList>
            <person name="Murat C."/>
            <person name="Payen T."/>
            <person name="Noel B."/>
            <person name="Kuo A."/>
            <person name="Morin E."/>
            <person name="Chen J."/>
            <person name="Kohler A."/>
            <person name="Krizsan K."/>
            <person name="Balestrini R."/>
            <person name="Da Silva C."/>
            <person name="Montanini B."/>
            <person name="Hainaut M."/>
            <person name="Levati E."/>
            <person name="Barry K.W."/>
            <person name="Belfiori B."/>
            <person name="Cichocki N."/>
            <person name="Clum A."/>
            <person name="Dockter R.B."/>
            <person name="Fauchery L."/>
            <person name="Guy J."/>
            <person name="Iotti M."/>
            <person name="Le Tacon F."/>
            <person name="Lindquist E.A."/>
            <person name="Lipzen A."/>
            <person name="Malagnac F."/>
            <person name="Mello A."/>
            <person name="Molinier V."/>
            <person name="Miyauchi S."/>
            <person name="Poulain J."/>
            <person name="Riccioni C."/>
            <person name="Rubini A."/>
            <person name="Sitrit Y."/>
            <person name="Splivallo R."/>
            <person name="Traeger S."/>
            <person name="Wang M."/>
            <person name="Zifcakova L."/>
            <person name="Wipf D."/>
            <person name="Zambonelli A."/>
            <person name="Paolocci F."/>
            <person name="Nowrousian M."/>
            <person name="Ottonello S."/>
            <person name="Baldrian P."/>
            <person name="Spatafora J.W."/>
            <person name="Henrissat B."/>
            <person name="Nagy L.G."/>
            <person name="Aury J.M."/>
            <person name="Wincker P."/>
            <person name="Grigoriev I.V."/>
            <person name="Bonfante P."/>
            <person name="Martin F.M."/>
        </authorList>
    </citation>
    <scope>NUCLEOTIDE SEQUENCE [LARGE SCALE GENOMIC DNA]</scope>
    <source>
        <strain evidence="7 8">RN42</strain>
    </source>
</reference>
<keyword evidence="8" id="KW-1185">Reference proteome</keyword>
<accession>A0A3N4I8D0</accession>
<dbReference type="Pfam" id="PF00067">
    <property type="entry name" value="p450"/>
    <property type="match status" value="1"/>
</dbReference>
<gene>
    <name evidence="7" type="ORF">BJ508DRAFT_414174</name>
</gene>
<dbReference type="PRINTS" id="PR00465">
    <property type="entry name" value="EP450IV"/>
</dbReference>
<dbReference type="InterPro" id="IPR036396">
    <property type="entry name" value="Cyt_P450_sf"/>
</dbReference>
<dbReference type="GO" id="GO:0016705">
    <property type="term" value="F:oxidoreductase activity, acting on paired donors, with incorporation or reduction of molecular oxygen"/>
    <property type="evidence" value="ECO:0007669"/>
    <property type="project" value="InterPro"/>
</dbReference>
<dbReference type="InterPro" id="IPR002403">
    <property type="entry name" value="Cyt_P450_E_grp-IV"/>
</dbReference>
<dbReference type="PROSITE" id="PS00086">
    <property type="entry name" value="CYTOCHROME_P450"/>
    <property type="match status" value="1"/>
</dbReference>
<organism evidence="7 8">
    <name type="scientific">Ascobolus immersus RN42</name>
    <dbReference type="NCBI Taxonomy" id="1160509"/>
    <lineage>
        <taxon>Eukaryota</taxon>
        <taxon>Fungi</taxon>
        <taxon>Dikarya</taxon>
        <taxon>Ascomycota</taxon>
        <taxon>Pezizomycotina</taxon>
        <taxon>Pezizomycetes</taxon>
        <taxon>Pezizales</taxon>
        <taxon>Ascobolaceae</taxon>
        <taxon>Ascobolus</taxon>
    </lineage>
</organism>
<dbReference type="InterPro" id="IPR017972">
    <property type="entry name" value="Cyt_P450_CS"/>
</dbReference>
<dbReference type="SUPFAM" id="SSF48264">
    <property type="entry name" value="Cytochrome P450"/>
    <property type="match status" value="1"/>
</dbReference>
<evidence type="ECO:0000256" key="6">
    <source>
        <dbReference type="RuleBase" id="RU000461"/>
    </source>
</evidence>
<evidence type="ECO:0000256" key="3">
    <source>
        <dbReference type="ARBA" id="ARBA00022723"/>
    </source>
</evidence>
<dbReference type="PANTHER" id="PTHR24305:SF164">
    <property type="entry name" value="P450, PUTATIVE (EUROFUNG)-RELATED"/>
    <property type="match status" value="1"/>
</dbReference>
<dbReference type="EMBL" id="ML119672">
    <property type="protein sequence ID" value="RPA82339.1"/>
    <property type="molecule type" value="Genomic_DNA"/>
</dbReference>
<dbReference type="InterPro" id="IPR050121">
    <property type="entry name" value="Cytochrome_P450_monoxygenase"/>
</dbReference>
<dbReference type="GO" id="GO:0004497">
    <property type="term" value="F:monooxygenase activity"/>
    <property type="evidence" value="ECO:0007669"/>
    <property type="project" value="UniProtKB-KW"/>
</dbReference>
<evidence type="ECO:0000313" key="8">
    <source>
        <dbReference type="Proteomes" id="UP000275078"/>
    </source>
</evidence>
<evidence type="ECO:0000256" key="1">
    <source>
        <dbReference type="ARBA" id="ARBA00001971"/>
    </source>
</evidence>
<sequence>MDFFSSRIIQHFLATEPAWLLLEILLPITLWLGAKTVYNLYFHPLSHLPSPPFASVTSLVLVYYSHYDLRTETLAKWHRIYGPIVRIAPNEVSFTSQKAVKEIYQDPEMEKCIPLYGIFQHFGADNAFTSRTRHEHGWRRKGVADRYTLTYVMSEEEKEGKIRRAAKDYCAFVENEAVPVGEKKNSWDVDLYAANIFYATDNITSHLFGEDLGSHALRQPPFSSTNSVIPADADSMRKRIFAHYGAALRSKVYLYVAFPAVMNVVDYFRKLRIALFPVAGELVDGLDRMREFGWKRQQYLKESKDTRTVAGKLSMLVDAGSREWSDEVAGSELMDHILAGMDTTSDTLSFLMYHISHPNHESIQKELRDELRRSITGSPYDAPLSLIMGLPYLSAVIFETLRVYTAIPVTLPRVVTSPGKTIDGISIPVGTVVGSLAKAIHQDDDIYSGDGQWPVDEFLPERWLTRKGINNEGERIKKMENRLWAFGSGARGCVGRHLAMVEMKVLLAVVYWTYQTTLVPHTTIKLPHNQWNQRRTFRDTLPFKGANGILRFTRSV</sequence>
<keyword evidence="5 6" id="KW-0349">Heme</keyword>
<evidence type="ECO:0000256" key="2">
    <source>
        <dbReference type="ARBA" id="ARBA00010617"/>
    </source>
</evidence>
<evidence type="ECO:0000256" key="5">
    <source>
        <dbReference type="PIRSR" id="PIRSR602403-1"/>
    </source>
</evidence>